<keyword evidence="2" id="KW-1185">Reference proteome</keyword>
<evidence type="ECO:0000313" key="2">
    <source>
        <dbReference type="Proteomes" id="UP000242146"/>
    </source>
</evidence>
<reference evidence="1 2" key="1">
    <citation type="submission" date="2016-07" db="EMBL/GenBank/DDBJ databases">
        <title>Pervasive Adenine N6-methylation of Active Genes in Fungi.</title>
        <authorList>
            <consortium name="DOE Joint Genome Institute"/>
            <person name="Mondo S.J."/>
            <person name="Dannebaum R.O."/>
            <person name="Kuo R.C."/>
            <person name="Labutti K."/>
            <person name="Haridas S."/>
            <person name="Kuo A."/>
            <person name="Salamov A."/>
            <person name="Ahrendt S.R."/>
            <person name="Lipzen A."/>
            <person name="Sullivan W."/>
            <person name="Andreopoulos W.B."/>
            <person name="Clum A."/>
            <person name="Lindquist E."/>
            <person name="Daum C."/>
            <person name="Ramamoorthy G.K."/>
            <person name="Gryganskyi A."/>
            <person name="Culley D."/>
            <person name="Magnuson J.K."/>
            <person name="James T.Y."/>
            <person name="O'Malley M.A."/>
            <person name="Stajich J.E."/>
            <person name="Spatafora J.W."/>
            <person name="Visel A."/>
            <person name="Grigoriev I.V."/>
        </authorList>
    </citation>
    <scope>NUCLEOTIDE SEQUENCE [LARGE SCALE GENOMIC DNA]</scope>
    <source>
        <strain evidence="1 2">NRRL 3301</strain>
    </source>
</reference>
<dbReference type="InterPro" id="IPR019419">
    <property type="entry name" value="AIM19"/>
</dbReference>
<name>A0A1X2G3B9_9FUNG</name>
<dbReference type="AlphaFoldDB" id="A0A1X2G3B9"/>
<accession>A0A1X2G3B9</accession>
<gene>
    <name evidence="1" type="ORF">DM01DRAFT_1387111</name>
</gene>
<dbReference type="OrthoDB" id="5554402at2759"/>
<evidence type="ECO:0000313" key="1">
    <source>
        <dbReference type="EMBL" id="ORX43580.1"/>
    </source>
</evidence>
<organism evidence="1 2">
    <name type="scientific">Hesseltinella vesiculosa</name>
    <dbReference type="NCBI Taxonomy" id="101127"/>
    <lineage>
        <taxon>Eukaryota</taxon>
        <taxon>Fungi</taxon>
        <taxon>Fungi incertae sedis</taxon>
        <taxon>Mucoromycota</taxon>
        <taxon>Mucoromycotina</taxon>
        <taxon>Mucoromycetes</taxon>
        <taxon>Mucorales</taxon>
        <taxon>Cunninghamellaceae</taxon>
        <taxon>Hesseltinella</taxon>
    </lineage>
</organism>
<dbReference type="EMBL" id="MCGT01000054">
    <property type="protein sequence ID" value="ORX43580.1"/>
    <property type="molecule type" value="Genomic_DNA"/>
</dbReference>
<dbReference type="Proteomes" id="UP000242146">
    <property type="component" value="Unassembled WGS sequence"/>
</dbReference>
<protein>
    <submittedName>
        <fullName evidence="1">Uncharacterized protein</fullName>
    </submittedName>
</protein>
<sequence length="127" mass="13494">MAEPTTLKSPALRWLDHQADSPMTVWGLSAFNLAVLPLAAKSVPGMPSVIQSIVFSAIYGGAGYVSYVGDSENGAGIATAWCLSWSFLNARRAIQSARPAPLLMVLATSYNIAVYGTKTLKVNGYIQ</sequence>
<proteinExistence type="predicted"/>
<dbReference type="STRING" id="101127.A0A1X2G3B9"/>
<dbReference type="Pfam" id="PF10315">
    <property type="entry name" value="Aim19"/>
    <property type="match status" value="1"/>
</dbReference>
<comment type="caution">
    <text evidence="1">The sequence shown here is derived from an EMBL/GenBank/DDBJ whole genome shotgun (WGS) entry which is preliminary data.</text>
</comment>